<dbReference type="PANTHER" id="PTHR30508:SF1">
    <property type="entry name" value="UPF0051 PROTEIN ABCI8, CHLOROPLASTIC-RELATED"/>
    <property type="match status" value="1"/>
</dbReference>
<dbReference type="InterPro" id="IPR055346">
    <property type="entry name" value="Fe-S_cluster_assembly_SufBD"/>
</dbReference>
<evidence type="ECO:0000256" key="1">
    <source>
        <dbReference type="ARBA" id="ARBA00043967"/>
    </source>
</evidence>
<organism evidence="4 5">
    <name type="scientific">Melghirimyces algeriensis</name>
    <dbReference type="NCBI Taxonomy" id="910412"/>
    <lineage>
        <taxon>Bacteria</taxon>
        <taxon>Bacillati</taxon>
        <taxon>Bacillota</taxon>
        <taxon>Bacilli</taxon>
        <taxon>Bacillales</taxon>
        <taxon>Thermoactinomycetaceae</taxon>
        <taxon>Melghirimyces</taxon>
    </lineage>
</organism>
<dbReference type="SUPFAM" id="SSF101960">
    <property type="entry name" value="Stabilizer of iron transporter SufD"/>
    <property type="match status" value="1"/>
</dbReference>
<dbReference type="Pfam" id="PF19295">
    <property type="entry name" value="SufBD_N"/>
    <property type="match status" value="1"/>
</dbReference>
<keyword evidence="5" id="KW-1185">Reference proteome</keyword>
<evidence type="ECO:0000313" key="4">
    <source>
        <dbReference type="EMBL" id="SMO70230.1"/>
    </source>
</evidence>
<accession>A0A521DH25</accession>
<dbReference type="PANTHER" id="PTHR30508">
    <property type="entry name" value="FES CLUSTER ASSEMBLY PROTEIN SUF"/>
    <property type="match status" value="1"/>
</dbReference>
<dbReference type="EMBL" id="FXTI01000006">
    <property type="protein sequence ID" value="SMO70230.1"/>
    <property type="molecule type" value="Genomic_DNA"/>
</dbReference>
<evidence type="ECO:0000259" key="3">
    <source>
        <dbReference type="Pfam" id="PF19295"/>
    </source>
</evidence>
<sequence length="433" mass="47809">MSIDTEQLFDSQAVTRISQSQQEPEWMLKRRLKALEQVDQLPLPRLEKTRIDRWNFTAFDPVSVHDPVSSSEELPEEVQQLISSEEEDTVFVQKNSSPIYLRLAEELQAKGVIFSDLATASREHADLVQKYFMTDGIQPEEHKLSALHAALVSGGLFLYVPQNVTIDIPVQVVFWASGKGLGTFPHLLVVGESGSHFNVVANFVSDPDSDAVINGAVEVFAGDNAKVRIASLHTEEKETTEVVYRRAVVGRDADLEWIVGDLNSGRTISDNTTHMKGNGGNARIKSITVGAGNERSNLTSTVRHWGSHTESDITARGVMKDQAQSILNGITKIEKGAVRANGVQAEKVLMLSREARGDANPILLIDENDVQAGHAASVGRIDPIQMFYLMSRGLSRREAERLIIFGFVGPVLDTIPFESLKKRMTDVIERKLG</sequence>
<dbReference type="InterPro" id="IPR045595">
    <property type="entry name" value="SufBD_N"/>
</dbReference>
<dbReference type="InterPro" id="IPR000825">
    <property type="entry name" value="SUF_FeS_clus_asmbl_SufBD_core"/>
</dbReference>
<reference evidence="4 5" key="1">
    <citation type="submission" date="2017-05" db="EMBL/GenBank/DDBJ databases">
        <authorList>
            <person name="Varghese N."/>
            <person name="Submissions S."/>
        </authorList>
    </citation>
    <scope>NUCLEOTIDE SEQUENCE [LARGE SCALE GENOMIC DNA]</scope>
    <source>
        <strain evidence="4 5">DSM 45474</strain>
    </source>
</reference>
<dbReference type="InterPro" id="IPR011542">
    <property type="entry name" value="SUF_FeS_clus_asmbl_SufD"/>
</dbReference>
<feature type="domain" description="SUF system FeS cluster assembly SufBD N-terminal" evidence="3">
    <location>
        <begin position="107"/>
        <end position="172"/>
    </location>
</feature>
<dbReference type="AlphaFoldDB" id="A0A521DH25"/>
<dbReference type="Proteomes" id="UP000315636">
    <property type="component" value="Unassembled WGS sequence"/>
</dbReference>
<dbReference type="RefSeq" id="WP_142505619.1">
    <property type="nucleotide sequence ID" value="NZ_FXTI01000006.1"/>
</dbReference>
<evidence type="ECO:0000259" key="2">
    <source>
        <dbReference type="Pfam" id="PF01458"/>
    </source>
</evidence>
<protein>
    <submittedName>
        <fullName evidence="4">Fe-S cluster assembly protein SufD</fullName>
    </submittedName>
</protein>
<name>A0A521DH25_9BACL</name>
<proteinExistence type="inferred from homology"/>
<dbReference type="InterPro" id="IPR037284">
    <property type="entry name" value="SUF_FeS_clus_asmbl_SufBD_sf"/>
</dbReference>
<dbReference type="GO" id="GO:0016226">
    <property type="term" value="P:iron-sulfur cluster assembly"/>
    <property type="evidence" value="ECO:0007669"/>
    <property type="project" value="InterPro"/>
</dbReference>
<feature type="domain" description="SUF system FeS cluster assembly SufBD core" evidence="2">
    <location>
        <begin position="176"/>
        <end position="407"/>
    </location>
</feature>
<dbReference type="NCBIfam" id="TIGR01981">
    <property type="entry name" value="sufD"/>
    <property type="match status" value="1"/>
</dbReference>
<evidence type="ECO:0000313" key="5">
    <source>
        <dbReference type="Proteomes" id="UP000315636"/>
    </source>
</evidence>
<comment type="similarity">
    <text evidence="1">Belongs to the iron-sulfur cluster assembly SufBD family.</text>
</comment>
<gene>
    <name evidence="4" type="ORF">SAMN06264849_10623</name>
</gene>
<dbReference type="OrthoDB" id="9803529at2"/>
<dbReference type="Pfam" id="PF01458">
    <property type="entry name" value="SUFBD_core"/>
    <property type="match status" value="1"/>
</dbReference>